<dbReference type="Proteomes" id="UP001596067">
    <property type="component" value="Unassembled WGS sequence"/>
</dbReference>
<keyword evidence="4" id="KW-0812">Transmembrane</keyword>
<evidence type="ECO:0000256" key="5">
    <source>
        <dbReference type="ARBA" id="ARBA00022989"/>
    </source>
</evidence>
<evidence type="ECO:0000256" key="7">
    <source>
        <dbReference type="SAM" id="MobiDB-lite"/>
    </source>
</evidence>
<feature type="signal peptide" evidence="8">
    <location>
        <begin position="1"/>
        <end position="41"/>
    </location>
</feature>
<name>A0ABW1EYI5_9ACTN</name>
<feature type="domain" description="Polysaccharide chain length determinant N-terminal" evidence="9">
    <location>
        <begin position="9"/>
        <end position="65"/>
    </location>
</feature>
<dbReference type="InterPro" id="IPR003856">
    <property type="entry name" value="LPS_length_determ_N"/>
</dbReference>
<dbReference type="PANTHER" id="PTHR32309:SF31">
    <property type="entry name" value="CAPSULAR EXOPOLYSACCHARIDE FAMILY"/>
    <property type="match status" value="1"/>
</dbReference>
<keyword evidence="6" id="KW-0472">Membrane</keyword>
<sequence>MSEPRRSARSLARRWWPVALAVPLGAAAGAGYAAVAQPSYAANSYVIVVPQNPGESVTAVNFAQAYGRLAGQPQVLAAAAADTGRTRAELEALVHGTTSPDAPMIEITGTGAGPREAVDAADAVASSLVSFANASSKETGVRLVPLAPAAEPDRPTTPSPQLDVAVGGAAGLLVGALAMMTRRRGGGAEGPAAAAAEPVAAVPAPAAPGPRAAVAPAAPEQAEAPAKATPAKATAPEKTAAGGGR</sequence>
<comment type="similarity">
    <text evidence="2">Belongs to the CpsC/CapA family.</text>
</comment>
<dbReference type="PANTHER" id="PTHR32309">
    <property type="entry name" value="TYROSINE-PROTEIN KINASE"/>
    <property type="match status" value="1"/>
</dbReference>
<gene>
    <name evidence="10" type="ORF">ACFP0N_17055</name>
</gene>
<keyword evidence="8" id="KW-0732">Signal</keyword>
<dbReference type="EMBL" id="JBHSOD010000019">
    <property type="protein sequence ID" value="MFC5886675.1"/>
    <property type="molecule type" value="Genomic_DNA"/>
</dbReference>
<comment type="subcellular location">
    <subcellularLocation>
        <location evidence="1">Cell membrane</location>
        <topology evidence="1">Multi-pass membrane protein</topology>
    </subcellularLocation>
</comment>
<evidence type="ECO:0000313" key="10">
    <source>
        <dbReference type="EMBL" id="MFC5886675.1"/>
    </source>
</evidence>
<dbReference type="RefSeq" id="WP_380235092.1">
    <property type="nucleotide sequence ID" value="NZ_JBHSOD010000019.1"/>
</dbReference>
<keyword evidence="11" id="KW-1185">Reference proteome</keyword>
<proteinExistence type="inferred from homology"/>
<evidence type="ECO:0000259" key="9">
    <source>
        <dbReference type="Pfam" id="PF02706"/>
    </source>
</evidence>
<evidence type="ECO:0000313" key="11">
    <source>
        <dbReference type="Proteomes" id="UP001596067"/>
    </source>
</evidence>
<protein>
    <submittedName>
        <fullName evidence="10">Wzz/FepE/Etk N-terminal domain-containing protein</fullName>
    </submittedName>
</protein>
<evidence type="ECO:0000256" key="1">
    <source>
        <dbReference type="ARBA" id="ARBA00004651"/>
    </source>
</evidence>
<keyword evidence="3" id="KW-1003">Cell membrane</keyword>
<feature type="region of interest" description="Disordered" evidence="7">
    <location>
        <begin position="203"/>
        <end position="245"/>
    </location>
</feature>
<evidence type="ECO:0000256" key="6">
    <source>
        <dbReference type="ARBA" id="ARBA00023136"/>
    </source>
</evidence>
<reference evidence="11" key="1">
    <citation type="journal article" date="2019" name="Int. J. Syst. Evol. Microbiol.">
        <title>The Global Catalogue of Microorganisms (GCM) 10K type strain sequencing project: providing services to taxonomists for standard genome sequencing and annotation.</title>
        <authorList>
            <consortium name="The Broad Institute Genomics Platform"/>
            <consortium name="The Broad Institute Genome Sequencing Center for Infectious Disease"/>
            <person name="Wu L."/>
            <person name="Ma J."/>
        </authorList>
    </citation>
    <scope>NUCLEOTIDE SEQUENCE [LARGE SCALE GENOMIC DNA]</scope>
    <source>
        <strain evidence="11">CGMCC 4.1469</strain>
    </source>
</reference>
<evidence type="ECO:0000256" key="8">
    <source>
        <dbReference type="SAM" id="SignalP"/>
    </source>
</evidence>
<organism evidence="10 11">
    <name type="scientific">Kitasatospora aburaviensis</name>
    <dbReference type="NCBI Taxonomy" id="67265"/>
    <lineage>
        <taxon>Bacteria</taxon>
        <taxon>Bacillati</taxon>
        <taxon>Actinomycetota</taxon>
        <taxon>Actinomycetes</taxon>
        <taxon>Kitasatosporales</taxon>
        <taxon>Streptomycetaceae</taxon>
        <taxon>Kitasatospora</taxon>
    </lineage>
</organism>
<evidence type="ECO:0000256" key="3">
    <source>
        <dbReference type="ARBA" id="ARBA00022475"/>
    </source>
</evidence>
<comment type="caution">
    <text evidence="10">The sequence shown here is derived from an EMBL/GenBank/DDBJ whole genome shotgun (WGS) entry which is preliminary data.</text>
</comment>
<feature type="chain" id="PRO_5046950519" evidence="8">
    <location>
        <begin position="42"/>
        <end position="245"/>
    </location>
</feature>
<dbReference type="InterPro" id="IPR050445">
    <property type="entry name" value="Bact_polysacc_biosynth/exp"/>
</dbReference>
<dbReference type="Pfam" id="PF02706">
    <property type="entry name" value="Wzz"/>
    <property type="match status" value="1"/>
</dbReference>
<keyword evidence="5" id="KW-1133">Transmembrane helix</keyword>
<evidence type="ECO:0000256" key="4">
    <source>
        <dbReference type="ARBA" id="ARBA00022692"/>
    </source>
</evidence>
<evidence type="ECO:0000256" key="2">
    <source>
        <dbReference type="ARBA" id="ARBA00006683"/>
    </source>
</evidence>
<accession>A0ABW1EYI5</accession>